<dbReference type="EMBL" id="JAPIVE010000001">
    <property type="protein sequence ID" value="MCX2523210.1"/>
    <property type="molecule type" value="Genomic_DNA"/>
</dbReference>
<organism evidence="1 2">
    <name type="scientific">Larsenimonas rhizosphaerae</name>
    <dbReference type="NCBI Taxonomy" id="2944682"/>
    <lineage>
        <taxon>Bacteria</taxon>
        <taxon>Pseudomonadati</taxon>
        <taxon>Pseudomonadota</taxon>
        <taxon>Gammaproteobacteria</taxon>
        <taxon>Oceanospirillales</taxon>
        <taxon>Halomonadaceae</taxon>
        <taxon>Larsenimonas</taxon>
    </lineage>
</organism>
<proteinExistence type="predicted"/>
<dbReference type="RefSeq" id="WP_265895545.1">
    <property type="nucleotide sequence ID" value="NZ_JAPIVE010000001.1"/>
</dbReference>
<evidence type="ECO:0000313" key="2">
    <source>
        <dbReference type="Proteomes" id="UP001165678"/>
    </source>
</evidence>
<dbReference type="Proteomes" id="UP001165678">
    <property type="component" value="Unassembled WGS sequence"/>
</dbReference>
<dbReference type="AlphaFoldDB" id="A0AA41ZET6"/>
<name>A0AA41ZET6_9GAMM</name>
<sequence>MLDPVKIARDLAWLAHSPRLIDLGAPTPATSVLLGQAAAGAAPPSCLLGPLPRLPRLGLYVEQLWQTLLAARGDTTLLAHNLPLIDDTGTRPVTLGELDLLYQRHDSLFHLEVAAKFFLGLPEGPGQPDSMSRWIGTSGVDSLARKTARLMRHQLPIARHVDGTRLGLTADISLHQQVHVTGALLYPWQDGAPSLPAPRGAAAEHLRGHWVYPRALTAFLEAHAIEGLCRMGKPHWLAAPSLEDFRPPGDLIPALSQIAETQHHPFWCKHASGAITRLMVASPDWPSRIGLPPWPPFDPACQEQA</sequence>
<reference evidence="1" key="1">
    <citation type="submission" date="2022-11" db="EMBL/GenBank/DDBJ databases">
        <title>Larsenimonas rhizosphaerae sp. nov., isolated from a tidal mudflat.</title>
        <authorList>
            <person name="Lee S.D."/>
            <person name="Kim I.S."/>
        </authorList>
    </citation>
    <scope>NUCLEOTIDE SEQUENCE</scope>
    <source>
        <strain evidence="1">GH2-1</strain>
    </source>
</reference>
<dbReference type="InterPro" id="IPR015003">
    <property type="entry name" value="DUF1853"/>
</dbReference>
<evidence type="ECO:0000313" key="1">
    <source>
        <dbReference type="EMBL" id="MCX2523210.1"/>
    </source>
</evidence>
<accession>A0AA41ZET6</accession>
<comment type="caution">
    <text evidence="1">The sequence shown here is derived from an EMBL/GenBank/DDBJ whole genome shotgun (WGS) entry which is preliminary data.</text>
</comment>
<keyword evidence="2" id="KW-1185">Reference proteome</keyword>
<protein>
    <submittedName>
        <fullName evidence="1">DUF1853 family protein</fullName>
    </submittedName>
</protein>
<dbReference type="Pfam" id="PF08907">
    <property type="entry name" value="DUF1853"/>
    <property type="match status" value="1"/>
</dbReference>
<gene>
    <name evidence="1" type="ORF">OQ287_03065</name>
</gene>